<dbReference type="Gene3D" id="3.40.50.1700">
    <property type="entry name" value="Glycoside hydrolase family 3 C-terminal domain"/>
    <property type="match status" value="1"/>
</dbReference>
<dbReference type="OrthoDB" id="416222at2759"/>
<proteinExistence type="inferred from homology"/>
<dbReference type="InterPro" id="IPR001764">
    <property type="entry name" value="Glyco_hydro_3_N"/>
</dbReference>
<feature type="non-terminal residue" evidence="10">
    <location>
        <position position="1"/>
    </location>
</feature>
<evidence type="ECO:0000256" key="4">
    <source>
        <dbReference type="ARBA" id="ARBA00012744"/>
    </source>
</evidence>
<name>A0A0M0K4Y0_9EUKA</name>
<comment type="function">
    <text evidence="8">Beta-glucosidases are one of a number of cellulolytic enzymes involved in the degradation of cellulosic biomass. Catalyzes the last step releasing glucose from the inhibitory cellobiose.</text>
</comment>
<evidence type="ECO:0000256" key="6">
    <source>
        <dbReference type="ARBA" id="ARBA00022729"/>
    </source>
</evidence>
<dbReference type="GO" id="GO:0005576">
    <property type="term" value="C:extracellular region"/>
    <property type="evidence" value="ECO:0007669"/>
    <property type="project" value="UniProtKB-SubCell"/>
</dbReference>
<evidence type="ECO:0000256" key="3">
    <source>
        <dbReference type="ARBA" id="ARBA00005336"/>
    </source>
</evidence>
<keyword evidence="6" id="KW-0732">Signal</keyword>
<evidence type="ECO:0000256" key="7">
    <source>
        <dbReference type="ARBA" id="ARBA00022801"/>
    </source>
</evidence>
<feature type="domain" description="Glycoside hydrolase family 3 N-terminal" evidence="9">
    <location>
        <begin position="65"/>
        <end position="262"/>
    </location>
</feature>
<sequence>GKDAAVSDAHALWRRFGGSPEAAAHELAHNRLTADEKGQLLRGYGWDGYTQRYGHYTGNIRGIAWLGLPSIRLQDAGAGFRTMHSRITGTVMSFPSALAAAATWDRALVSRYARAIGEEFKAKGANVILGQGVNVARVAMNGRSAEYLSGEDPYWGAALTAEYVRAVQGAGVAGCVKHFVLNSQETNRNSESSTAGDRALWEVYYPPFEAAVKAGAAAVVCSYNKANGSWACGGSPRLFNDHLRTKMGFKGFVLTDWWAHIEPHYGSHGLDQEHPGTDGAFELRKVQQAGGAETLMAEHVLSGMLRSGAWDEGPHCTPGHDCEFLLYQQRATSAEHVAVARQVAAEAAVLLKYDPSSRSRAPGQGDSGSGVCGGRCASAVLGLSRVALGAAGGAGPNKTITSPTAPVLPLARGAKVALLGSACHAGFFDAHWPWDAGDYYMVGGSGAVKSGSDDQWTILRGLQAGASAGEIGSLRVEEMQHE</sequence>
<protein>
    <recommendedName>
        <fullName evidence="4">beta-glucosidase</fullName>
        <ecNumber evidence="4">3.2.1.21</ecNumber>
    </recommendedName>
</protein>
<dbReference type="GO" id="GO:0008422">
    <property type="term" value="F:beta-glucosidase activity"/>
    <property type="evidence" value="ECO:0007669"/>
    <property type="project" value="UniProtKB-EC"/>
</dbReference>
<dbReference type="AlphaFoldDB" id="A0A0M0K4Y0"/>
<keyword evidence="5" id="KW-0964">Secreted</keyword>
<gene>
    <name evidence="10" type="ORF">Ctob_015897</name>
</gene>
<evidence type="ECO:0000256" key="8">
    <source>
        <dbReference type="ARBA" id="ARBA00024983"/>
    </source>
</evidence>
<evidence type="ECO:0000256" key="5">
    <source>
        <dbReference type="ARBA" id="ARBA00022525"/>
    </source>
</evidence>
<dbReference type="GO" id="GO:0009251">
    <property type="term" value="P:glucan catabolic process"/>
    <property type="evidence" value="ECO:0007669"/>
    <property type="project" value="TreeGrafter"/>
</dbReference>
<evidence type="ECO:0000256" key="1">
    <source>
        <dbReference type="ARBA" id="ARBA00000448"/>
    </source>
</evidence>
<comment type="similarity">
    <text evidence="3">Belongs to the glycosyl hydrolase 3 family.</text>
</comment>
<dbReference type="InterPro" id="IPR036962">
    <property type="entry name" value="Glyco_hydro_3_N_sf"/>
</dbReference>
<dbReference type="Pfam" id="PF00933">
    <property type="entry name" value="Glyco_hydro_3"/>
    <property type="match status" value="1"/>
</dbReference>
<dbReference type="Gene3D" id="3.20.20.300">
    <property type="entry name" value="Glycoside hydrolase, family 3, N-terminal domain"/>
    <property type="match status" value="1"/>
</dbReference>
<dbReference type="EC" id="3.2.1.21" evidence="4"/>
<keyword evidence="7 10" id="KW-0378">Hydrolase</keyword>
<evidence type="ECO:0000313" key="11">
    <source>
        <dbReference type="Proteomes" id="UP000037460"/>
    </source>
</evidence>
<comment type="caution">
    <text evidence="10">The sequence shown here is derived from an EMBL/GenBank/DDBJ whole genome shotgun (WGS) entry which is preliminary data.</text>
</comment>
<dbReference type="PRINTS" id="PR00133">
    <property type="entry name" value="GLHYDRLASE3"/>
</dbReference>
<evidence type="ECO:0000256" key="2">
    <source>
        <dbReference type="ARBA" id="ARBA00004613"/>
    </source>
</evidence>
<accession>A0A0M0K4Y0</accession>
<dbReference type="InterPro" id="IPR017853">
    <property type="entry name" value="GH"/>
</dbReference>
<evidence type="ECO:0000259" key="9">
    <source>
        <dbReference type="Pfam" id="PF00933"/>
    </source>
</evidence>
<keyword evidence="11" id="KW-1185">Reference proteome</keyword>
<organism evidence="10 11">
    <name type="scientific">Chrysochromulina tobinii</name>
    <dbReference type="NCBI Taxonomy" id="1460289"/>
    <lineage>
        <taxon>Eukaryota</taxon>
        <taxon>Haptista</taxon>
        <taxon>Haptophyta</taxon>
        <taxon>Prymnesiophyceae</taxon>
        <taxon>Prymnesiales</taxon>
        <taxon>Chrysochromulinaceae</taxon>
        <taxon>Chrysochromulina</taxon>
    </lineage>
</organism>
<dbReference type="PANTHER" id="PTHR42715">
    <property type="entry name" value="BETA-GLUCOSIDASE"/>
    <property type="match status" value="1"/>
</dbReference>
<dbReference type="Proteomes" id="UP000037460">
    <property type="component" value="Unassembled WGS sequence"/>
</dbReference>
<dbReference type="PANTHER" id="PTHR42715:SF12">
    <property type="entry name" value="BETA-GLUCOSIDASE G-RELATED"/>
    <property type="match status" value="1"/>
</dbReference>
<reference evidence="11" key="1">
    <citation type="journal article" date="2015" name="PLoS Genet.">
        <title>Genome Sequence and Transcriptome Analyses of Chrysochromulina tobin: Metabolic Tools for Enhanced Algal Fitness in the Prominent Order Prymnesiales (Haptophyceae).</title>
        <authorList>
            <person name="Hovde B.T."/>
            <person name="Deodato C.R."/>
            <person name="Hunsperger H.M."/>
            <person name="Ryken S.A."/>
            <person name="Yost W."/>
            <person name="Jha R.K."/>
            <person name="Patterson J."/>
            <person name="Monnat R.J. Jr."/>
            <person name="Barlow S.B."/>
            <person name="Starkenburg S.R."/>
            <person name="Cattolico R.A."/>
        </authorList>
    </citation>
    <scope>NUCLEOTIDE SEQUENCE</scope>
    <source>
        <strain evidence="11">CCMP291</strain>
    </source>
</reference>
<evidence type="ECO:0000313" key="10">
    <source>
        <dbReference type="EMBL" id="KOO33864.1"/>
    </source>
</evidence>
<dbReference type="SUPFAM" id="SSF51445">
    <property type="entry name" value="(Trans)glycosidases"/>
    <property type="match status" value="1"/>
</dbReference>
<dbReference type="InterPro" id="IPR050288">
    <property type="entry name" value="Cellulose_deg_GH3"/>
</dbReference>
<comment type="subcellular location">
    <subcellularLocation>
        <location evidence="2">Secreted</location>
    </subcellularLocation>
</comment>
<comment type="catalytic activity">
    <reaction evidence="1">
        <text>Hydrolysis of terminal, non-reducing beta-D-glucosyl residues with release of beta-D-glucose.</text>
        <dbReference type="EC" id="3.2.1.21"/>
    </reaction>
</comment>
<dbReference type="EMBL" id="JWZX01001402">
    <property type="protein sequence ID" value="KOO33864.1"/>
    <property type="molecule type" value="Genomic_DNA"/>
</dbReference>
<dbReference type="InterPro" id="IPR036881">
    <property type="entry name" value="Glyco_hydro_3_C_sf"/>
</dbReference>